<dbReference type="EMBL" id="SOFL01000009">
    <property type="protein sequence ID" value="TFC05157.1"/>
    <property type="molecule type" value="Genomic_DNA"/>
</dbReference>
<keyword evidence="2" id="KW-0812">Transmembrane</keyword>
<feature type="region of interest" description="Disordered" evidence="1">
    <location>
        <begin position="1"/>
        <end position="58"/>
    </location>
</feature>
<proteinExistence type="predicted"/>
<feature type="compositionally biased region" description="Basic and acidic residues" evidence="1">
    <location>
        <begin position="12"/>
        <end position="22"/>
    </location>
</feature>
<accession>A0A4R8WCE1</accession>
<dbReference type="RefSeq" id="WP_134452618.1">
    <property type="nucleotide sequence ID" value="NZ_SOFL01000009.1"/>
</dbReference>
<protein>
    <submittedName>
        <fullName evidence="3">Uncharacterized protein</fullName>
    </submittedName>
</protein>
<gene>
    <name evidence="3" type="ORF">E3O42_03895</name>
</gene>
<evidence type="ECO:0000256" key="2">
    <source>
        <dbReference type="SAM" id="Phobius"/>
    </source>
</evidence>
<keyword evidence="2" id="KW-0472">Membrane</keyword>
<dbReference type="Proteomes" id="UP000297907">
    <property type="component" value="Unassembled WGS sequence"/>
</dbReference>
<evidence type="ECO:0000313" key="3">
    <source>
        <dbReference type="EMBL" id="TFC05157.1"/>
    </source>
</evidence>
<dbReference type="OrthoDB" id="4981795at2"/>
<evidence type="ECO:0000256" key="1">
    <source>
        <dbReference type="SAM" id="MobiDB-lite"/>
    </source>
</evidence>
<evidence type="ECO:0000313" key="4">
    <source>
        <dbReference type="Proteomes" id="UP000297907"/>
    </source>
</evidence>
<reference evidence="3 4" key="1">
    <citation type="submission" date="2019-03" db="EMBL/GenBank/DDBJ databases">
        <title>Genomics of glacier-inhabiting Cryobacterium strains.</title>
        <authorList>
            <person name="Liu Q."/>
            <person name="Xin Y.-H."/>
        </authorList>
    </citation>
    <scope>NUCLEOTIDE SEQUENCE [LARGE SCALE GENOMIC DNA]</scope>
    <source>
        <strain evidence="3 4">RHLS22-1</strain>
    </source>
</reference>
<sequence>MTEPGGTGADRPAFDPRHDARFQRGYQPGDAPRPPERRELIGPPPANPDTAAAGPGDDLDTLAFDGDTFHDELERSSWNPFITLLWAGGVLFVVVAVTLQWQGATYSFTNFSYAGSGPVPFGMLVQQLSYTIAPPMQIAGLLTLSGLLFWHAWAWRARRRRSAPSL</sequence>
<organism evidence="3 4">
    <name type="scientific">Cryobacterium adonitolivorans</name>
    <dbReference type="NCBI Taxonomy" id="1259189"/>
    <lineage>
        <taxon>Bacteria</taxon>
        <taxon>Bacillati</taxon>
        <taxon>Actinomycetota</taxon>
        <taxon>Actinomycetes</taxon>
        <taxon>Micrococcales</taxon>
        <taxon>Microbacteriaceae</taxon>
        <taxon>Cryobacterium</taxon>
    </lineage>
</organism>
<keyword evidence="4" id="KW-1185">Reference proteome</keyword>
<comment type="caution">
    <text evidence="3">The sequence shown here is derived from an EMBL/GenBank/DDBJ whole genome shotgun (WGS) entry which is preliminary data.</text>
</comment>
<keyword evidence="2" id="KW-1133">Transmembrane helix</keyword>
<feature type="transmembrane region" description="Helical" evidence="2">
    <location>
        <begin position="81"/>
        <end position="101"/>
    </location>
</feature>
<dbReference type="AlphaFoldDB" id="A0A4R8WCE1"/>
<name>A0A4R8WCE1_9MICO</name>
<feature type="transmembrane region" description="Helical" evidence="2">
    <location>
        <begin position="132"/>
        <end position="153"/>
    </location>
</feature>